<proteinExistence type="predicted"/>
<dbReference type="PANTHER" id="PTHR38767">
    <property type="entry name" value="DNA POLYMERASE III SUBUNIT CHI"/>
    <property type="match status" value="1"/>
</dbReference>
<evidence type="ECO:0000313" key="1">
    <source>
        <dbReference type="EMBL" id="GAA4651350.1"/>
    </source>
</evidence>
<sequence>MSHVDFYILPGNQPDDRHQFACRLVEKAWHKGHRIHIHAESQDEARLLDQLLWQFREDSFIPHRLQNDDSLKDTPVTIDWQTESLEQHNDVLINLAKAIPAQCTRFSRISEIVIQSPEVLATTREHYREYRELGFPPNTRDLRNRH</sequence>
<evidence type="ECO:0000313" key="2">
    <source>
        <dbReference type="Proteomes" id="UP001500604"/>
    </source>
</evidence>
<reference evidence="2" key="1">
    <citation type="journal article" date="2019" name="Int. J. Syst. Evol. Microbiol.">
        <title>The Global Catalogue of Microorganisms (GCM) 10K type strain sequencing project: providing services to taxonomists for standard genome sequencing and annotation.</title>
        <authorList>
            <consortium name="The Broad Institute Genomics Platform"/>
            <consortium name="The Broad Institute Genome Sequencing Center for Infectious Disease"/>
            <person name="Wu L."/>
            <person name="Ma J."/>
        </authorList>
    </citation>
    <scope>NUCLEOTIDE SEQUENCE [LARGE SCALE GENOMIC DNA]</scope>
    <source>
        <strain evidence="2">JCM 17805</strain>
    </source>
</reference>
<protein>
    <submittedName>
        <fullName evidence="1">DNA polymerase III subunit chi</fullName>
    </submittedName>
</protein>
<dbReference type="EMBL" id="BAABFL010000449">
    <property type="protein sequence ID" value="GAA4651350.1"/>
    <property type="molecule type" value="Genomic_DNA"/>
</dbReference>
<name>A0ABP8V8J2_9GAMM</name>
<organism evidence="1 2">
    <name type="scientific">Kistimonas scapharcae</name>
    <dbReference type="NCBI Taxonomy" id="1036133"/>
    <lineage>
        <taxon>Bacteria</taxon>
        <taxon>Pseudomonadati</taxon>
        <taxon>Pseudomonadota</taxon>
        <taxon>Gammaproteobacteria</taxon>
        <taxon>Oceanospirillales</taxon>
        <taxon>Endozoicomonadaceae</taxon>
        <taxon>Kistimonas</taxon>
    </lineage>
</organism>
<dbReference type="InterPro" id="IPR007459">
    <property type="entry name" value="DNA_pol3_chi"/>
</dbReference>
<comment type="caution">
    <text evidence="1">The sequence shown here is derived from an EMBL/GenBank/DDBJ whole genome shotgun (WGS) entry which is preliminary data.</text>
</comment>
<accession>A0ABP8V8J2</accession>
<dbReference type="Pfam" id="PF04364">
    <property type="entry name" value="DNA_pol3_chi"/>
    <property type="match status" value="1"/>
</dbReference>
<dbReference type="PANTHER" id="PTHR38767:SF1">
    <property type="entry name" value="DNA POLYMERASE III SUBUNIT CHI"/>
    <property type="match status" value="1"/>
</dbReference>
<keyword evidence="2" id="KW-1185">Reference proteome</keyword>
<dbReference type="Proteomes" id="UP001500604">
    <property type="component" value="Unassembled WGS sequence"/>
</dbReference>
<dbReference type="Gene3D" id="3.40.50.10110">
    <property type="entry name" value="DNA polymerase III subunit chi"/>
    <property type="match status" value="1"/>
</dbReference>
<gene>
    <name evidence="1" type="ORF">GCM10023116_36340</name>
</gene>
<dbReference type="SUPFAM" id="SSF102400">
    <property type="entry name" value="DNA polymerase III chi subunit"/>
    <property type="match status" value="1"/>
</dbReference>
<dbReference type="RefSeq" id="WP_345197711.1">
    <property type="nucleotide sequence ID" value="NZ_BAABFL010000449.1"/>
</dbReference>
<dbReference type="InterPro" id="IPR036768">
    <property type="entry name" value="PolIII_chi_sf"/>
</dbReference>